<comment type="caution">
    <text evidence="1">The sequence shown here is derived from an EMBL/GenBank/DDBJ whole genome shotgun (WGS) entry which is preliminary data.</text>
</comment>
<dbReference type="EMBL" id="JWZX01002528">
    <property type="protein sequence ID" value="KOO28686.1"/>
    <property type="molecule type" value="Genomic_DNA"/>
</dbReference>
<reference evidence="2" key="1">
    <citation type="journal article" date="2015" name="PLoS Genet.">
        <title>Genome Sequence and Transcriptome Analyses of Chrysochromulina tobin: Metabolic Tools for Enhanced Algal Fitness in the Prominent Order Prymnesiales (Haptophyceae).</title>
        <authorList>
            <person name="Hovde B.T."/>
            <person name="Deodato C.R."/>
            <person name="Hunsperger H.M."/>
            <person name="Ryken S.A."/>
            <person name="Yost W."/>
            <person name="Jha R.K."/>
            <person name="Patterson J."/>
            <person name="Monnat R.J. Jr."/>
            <person name="Barlow S.B."/>
            <person name="Starkenburg S.R."/>
            <person name="Cattolico R.A."/>
        </authorList>
    </citation>
    <scope>NUCLEOTIDE SEQUENCE</scope>
    <source>
        <strain evidence="2">CCMP291</strain>
    </source>
</reference>
<keyword evidence="2" id="KW-1185">Reference proteome</keyword>
<dbReference type="AlphaFoldDB" id="A0A0M0JQ16"/>
<gene>
    <name evidence="1" type="ORF">Ctob_015956</name>
</gene>
<proteinExistence type="predicted"/>
<organism evidence="1 2">
    <name type="scientific">Chrysochromulina tobinii</name>
    <dbReference type="NCBI Taxonomy" id="1460289"/>
    <lineage>
        <taxon>Eukaryota</taxon>
        <taxon>Haptista</taxon>
        <taxon>Haptophyta</taxon>
        <taxon>Prymnesiophyceae</taxon>
        <taxon>Prymnesiales</taxon>
        <taxon>Chrysochromulinaceae</taxon>
        <taxon>Chrysochromulina</taxon>
    </lineage>
</organism>
<evidence type="ECO:0000313" key="2">
    <source>
        <dbReference type="Proteomes" id="UP000037460"/>
    </source>
</evidence>
<protein>
    <submittedName>
        <fullName evidence="1">Uncharacterized protein</fullName>
    </submittedName>
</protein>
<sequence length="331" mass="36305">MNQSAIDDAKKAQEDWDTDNMQLYGLLVQGLPTWLVTSVFNTHRNDGLKALESLRNSFDANNGDGGDHAAHLAKLQSRTIDGRCDVSEDDLRKHFDMMMTQVAAIQRTGNASVSEATLIAFYDNALPISYTNMRQHARRAKHATLIAHHSDMMSQVRAEVNARTPAVNAFTASAAAAHKDPQKAADAYVAVLRGLGLMSFACYLDLDAYADLARTTRTPRPAPPPPPEGTIAATSFVDSMATYWIVEFRNYLYTITNDAPKFTINTANGAVPVEAVGVALVYLRVGDSWECYEIPNVLVLPGCGATLYSTRVMRNEFGFDHQIDHDGCLDS</sequence>
<evidence type="ECO:0000313" key="1">
    <source>
        <dbReference type="EMBL" id="KOO28686.1"/>
    </source>
</evidence>
<dbReference type="Proteomes" id="UP000037460">
    <property type="component" value="Unassembled WGS sequence"/>
</dbReference>
<accession>A0A0M0JQ16</accession>
<name>A0A0M0JQ16_9EUKA</name>